<dbReference type="Proteomes" id="UP001595776">
    <property type="component" value="Unassembled WGS sequence"/>
</dbReference>
<sequence>MAWEEKPYHKIPGTYVFDGKRSANAYELNKMLFSFNREENRKAYEADPAAYADKYGLPANQKDALLKGDFLELLRQGGNIYYMAKLAVPAGFSVQDVGAAFHNIPTDAFKQHLLDQSEGFQDKLEEREGYWHG</sequence>
<accession>A0ABV8U7B4</accession>
<keyword evidence="3" id="KW-1185">Reference proteome</keyword>
<feature type="domain" description="Extradiol ring-cleavage dioxygenase LigAB LigA subunit" evidence="1">
    <location>
        <begin position="28"/>
        <end position="113"/>
    </location>
</feature>
<name>A0ABV8U7B4_9PROT</name>
<dbReference type="SUPFAM" id="SSF48076">
    <property type="entry name" value="LigA subunit of an aromatic-ring-opening dioxygenase LigAB"/>
    <property type="match status" value="1"/>
</dbReference>
<dbReference type="InterPro" id="IPR036622">
    <property type="entry name" value="LigA_sf"/>
</dbReference>
<dbReference type="Pfam" id="PF07746">
    <property type="entry name" value="LigA"/>
    <property type="match status" value="1"/>
</dbReference>
<reference evidence="3" key="1">
    <citation type="journal article" date="2019" name="Int. J. Syst. Evol. Microbiol.">
        <title>The Global Catalogue of Microorganisms (GCM) 10K type strain sequencing project: providing services to taxonomists for standard genome sequencing and annotation.</title>
        <authorList>
            <consortium name="The Broad Institute Genomics Platform"/>
            <consortium name="The Broad Institute Genome Sequencing Center for Infectious Disease"/>
            <person name="Wu L."/>
            <person name="Ma J."/>
        </authorList>
    </citation>
    <scope>NUCLEOTIDE SEQUENCE [LARGE SCALE GENOMIC DNA]</scope>
    <source>
        <strain evidence="3">CGMCC 1.15304</strain>
    </source>
</reference>
<dbReference type="InterPro" id="IPR011986">
    <property type="entry name" value="Xdiol_dOase_LigA"/>
</dbReference>
<evidence type="ECO:0000313" key="2">
    <source>
        <dbReference type="EMBL" id="MFC4347087.1"/>
    </source>
</evidence>
<protein>
    <submittedName>
        <fullName evidence="2">Protocatechuate 3,4-dioxygenase</fullName>
    </submittedName>
</protein>
<dbReference type="EMBL" id="JBHSCR010000003">
    <property type="protein sequence ID" value="MFC4347087.1"/>
    <property type="molecule type" value="Genomic_DNA"/>
</dbReference>
<dbReference type="Gene3D" id="1.10.700.10">
    <property type="entry name" value="Dioxygenase LigAB, LigA subunit"/>
    <property type="match status" value="1"/>
</dbReference>
<evidence type="ECO:0000313" key="3">
    <source>
        <dbReference type="Proteomes" id="UP001595776"/>
    </source>
</evidence>
<proteinExistence type="predicted"/>
<dbReference type="RefSeq" id="WP_068151208.1">
    <property type="nucleotide sequence ID" value="NZ_JBHSCR010000003.1"/>
</dbReference>
<comment type="caution">
    <text evidence="2">The sequence shown here is derived from an EMBL/GenBank/DDBJ whole genome shotgun (WGS) entry which is preliminary data.</text>
</comment>
<organism evidence="2 3">
    <name type="scientific">Kordiimonas lipolytica</name>
    <dbReference type="NCBI Taxonomy" id="1662421"/>
    <lineage>
        <taxon>Bacteria</taxon>
        <taxon>Pseudomonadati</taxon>
        <taxon>Pseudomonadota</taxon>
        <taxon>Alphaproteobacteria</taxon>
        <taxon>Kordiimonadales</taxon>
        <taxon>Kordiimonadaceae</taxon>
        <taxon>Kordiimonas</taxon>
    </lineage>
</organism>
<gene>
    <name evidence="2" type="ORF">ACFO5Q_04455</name>
</gene>
<evidence type="ECO:0000259" key="1">
    <source>
        <dbReference type="Pfam" id="PF07746"/>
    </source>
</evidence>